<evidence type="ECO:0000256" key="5">
    <source>
        <dbReference type="SAM" id="MobiDB-lite"/>
    </source>
</evidence>
<dbReference type="Gene3D" id="1.10.533.10">
    <property type="entry name" value="Death Domain, Fas"/>
    <property type="match status" value="1"/>
</dbReference>
<evidence type="ECO:0000259" key="6">
    <source>
        <dbReference type="PROSITE" id="PS50011"/>
    </source>
</evidence>
<dbReference type="InterPro" id="IPR011009">
    <property type="entry name" value="Kinase-like_dom_sf"/>
</dbReference>
<keyword evidence="4" id="KW-0418">Kinase</keyword>
<feature type="compositionally biased region" description="Basic and acidic residues" evidence="5">
    <location>
        <begin position="472"/>
        <end position="484"/>
    </location>
</feature>
<dbReference type="CDD" id="cd01671">
    <property type="entry name" value="CARD"/>
    <property type="match status" value="1"/>
</dbReference>
<dbReference type="Pfam" id="PF00619">
    <property type="entry name" value="CARD"/>
    <property type="match status" value="1"/>
</dbReference>
<evidence type="ECO:0000259" key="7">
    <source>
        <dbReference type="PROSITE" id="PS50209"/>
    </source>
</evidence>
<dbReference type="PANTHER" id="PTHR44329:SF297">
    <property type="entry name" value="RECEPTOR-INTERACTING SERINE_THREONINE-PROTEIN KINASE 3"/>
    <property type="match status" value="1"/>
</dbReference>
<comment type="similarity">
    <text evidence="4">Belongs to the protein kinase superfamily.</text>
</comment>
<feature type="compositionally biased region" description="Basic and acidic residues" evidence="5">
    <location>
        <begin position="452"/>
        <end position="464"/>
    </location>
</feature>
<dbReference type="SUPFAM" id="SSF56112">
    <property type="entry name" value="Protein kinase-like (PK-like)"/>
    <property type="match status" value="1"/>
</dbReference>
<dbReference type="GO" id="GO:0004706">
    <property type="term" value="F:JUN kinase kinase kinase activity"/>
    <property type="evidence" value="ECO:0007669"/>
    <property type="project" value="TreeGrafter"/>
</dbReference>
<dbReference type="PROSITE" id="PS00108">
    <property type="entry name" value="PROTEIN_KINASE_ST"/>
    <property type="match status" value="1"/>
</dbReference>
<dbReference type="PROSITE" id="PS50011">
    <property type="entry name" value="PROTEIN_KINASE_DOM"/>
    <property type="match status" value="1"/>
</dbReference>
<evidence type="ECO:0000256" key="4">
    <source>
        <dbReference type="RuleBase" id="RU000304"/>
    </source>
</evidence>
<feature type="domain" description="CARD" evidence="7">
    <location>
        <begin position="27"/>
        <end position="103"/>
    </location>
</feature>
<dbReference type="AlphaFoldDB" id="A0A8C4N4X3"/>
<dbReference type="GO" id="GO:0042981">
    <property type="term" value="P:regulation of apoptotic process"/>
    <property type="evidence" value="ECO:0007669"/>
    <property type="project" value="InterPro"/>
</dbReference>
<feature type="region of interest" description="Disordered" evidence="5">
    <location>
        <begin position="124"/>
        <end position="155"/>
    </location>
</feature>
<organism evidence="8 9">
    <name type="scientific">Eptatretus burgeri</name>
    <name type="common">Inshore hagfish</name>
    <dbReference type="NCBI Taxonomy" id="7764"/>
    <lineage>
        <taxon>Eukaryota</taxon>
        <taxon>Metazoa</taxon>
        <taxon>Chordata</taxon>
        <taxon>Craniata</taxon>
        <taxon>Vertebrata</taxon>
        <taxon>Cyclostomata</taxon>
        <taxon>Myxini</taxon>
        <taxon>Myxiniformes</taxon>
        <taxon>Myxinidae</taxon>
        <taxon>Eptatretinae</taxon>
        <taxon>Eptatretus</taxon>
    </lineage>
</organism>
<dbReference type="PROSITE" id="PS50209">
    <property type="entry name" value="CARD"/>
    <property type="match status" value="1"/>
</dbReference>
<keyword evidence="2 3" id="KW-0067">ATP-binding</keyword>
<dbReference type="InterPro" id="IPR001315">
    <property type="entry name" value="CARD"/>
</dbReference>
<keyword evidence="4" id="KW-0723">Serine/threonine-protein kinase</keyword>
<keyword evidence="1 3" id="KW-0547">Nucleotide-binding</keyword>
<name>A0A8C4N4X3_EPTBU</name>
<dbReference type="PROSITE" id="PS00107">
    <property type="entry name" value="PROTEIN_KINASE_ATP"/>
    <property type="match status" value="1"/>
</dbReference>
<evidence type="ECO:0000256" key="1">
    <source>
        <dbReference type="ARBA" id="ARBA00022741"/>
    </source>
</evidence>
<dbReference type="InterPro" id="IPR017441">
    <property type="entry name" value="Protein_kinase_ATP_BS"/>
</dbReference>
<dbReference type="SMART" id="SM00220">
    <property type="entry name" value="S_TKc"/>
    <property type="match status" value="1"/>
</dbReference>
<keyword evidence="4" id="KW-0808">Transferase</keyword>
<reference evidence="8" key="2">
    <citation type="submission" date="2025-09" db="UniProtKB">
        <authorList>
            <consortium name="Ensembl"/>
        </authorList>
    </citation>
    <scope>IDENTIFICATION</scope>
</reference>
<evidence type="ECO:0000256" key="3">
    <source>
        <dbReference type="PROSITE-ProRule" id="PRU10141"/>
    </source>
</evidence>
<dbReference type="InterPro" id="IPR008271">
    <property type="entry name" value="Ser/Thr_kinase_AS"/>
</dbReference>
<accession>A0A8C4N4X3</accession>
<evidence type="ECO:0000313" key="8">
    <source>
        <dbReference type="Ensembl" id="ENSEBUP00000002452.1"/>
    </source>
</evidence>
<dbReference type="Pfam" id="PF00069">
    <property type="entry name" value="Pkinase"/>
    <property type="match status" value="1"/>
</dbReference>
<dbReference type="SUPFAM" id="SSF47986">
    <property type="entry name" value="DEATH domain"/>
    <property type="match status" value="1"/>
</dbReference>
<evidence type="ECO:0000313" key="9">
    <source>
        <dbReference type="Proteomes" id="UP000694388"/>
    </source>
</evidence>
<dbReference type="Proteomes" id="UP000694388">
    <property type="component" value="Unplaced"/>
</dbReference>
<reference evidence="8" key="1">
    <citation type="submission" date="2025-08" db="UniProtKB">
        <authorList>
            <consortium name="Ensembl"/>
        </authorList>
    </citation>
    <scope>IDENTIFICATION</scope>
</reference>
<proteinExistence type="inferred from homology"/>
<dbReference type="PANTHER" id="PTHR44329">
    <property type="entry name" value="SERINE/THREONINE-PROTEIN KINASE TNNI3K-RELATED"/>
    <property type="match status" value="1"/>
</dbReference>
<dbReference type="InterPro" id="IPR000719">
    <property type="entry name" value="Prot_kinase_dom"/>
</dbReference>
<feature type="binding site" evidence="3">
    <location>
        <position position="203"/>
    </location>
    <ligand>
        <name>ATP</name>
        <dbReference type="ChEBI" id="CHEBI:30616"/>
    </ligand>
</feature>
<dbReference type="GeneTree" id="ENSGT00940000160206"/>
<feature type="domain" description="Protein kinase" evidence="6">
    <location>
        <begin position="174"/>
        <end position="430"/>
    </location>
</feature>
<dbReference type="Ensembl" id="ENSEBUT00000002806.1">
    <property type="protein sequence ID" value="ENSEBUP00000002452.1"/>
    <property type="gene ID" value="ENSEBUG00000001899.1"/>
</dbReference>
<feature type="compositionally biased region" description="Basic and acidic residues" evidence="5">
    <location>
        <begin position="124"/>
        <end position="151"/>
    </location>
</feature>
<dbReference type="OMA" id="DECAKRM"/>
<dbReference type="InterPro" id="IPR011029">
    <property type="entry name" value="DEATH-like_dom_sf"/>
</dbReference>
<protein>
    <submittedName>
        <fullName evidence="8">Uncharacterized protein</fullName>
    </submittedName>
</protein>
<dbReference type="InterPro" id="IPR051681">
    <property type="entry name" value="Ser/Thr_Kinases-Pseudokinases"/>
</dbReference>
<dbReference type="Gene3D" id="1.10.510.10">
    <property type="entry name" value="Transferase(Phosphotransferase) domain 1"/>
    <property type="match status" value="1"/>
</dbReference>
<dbReference type="GO" id="GO:0005524">
    <property type="term" value="F:ATP binding"/>
    <property type="evidence" value="ECO:0007669"/>
    <property type="project" value="UniProtKB-UniRule"/>
</dbReference>
<sequence>MMYFTILKGNNSTIGLKVNMAAEDETNNDMNVNLLMVNRANIIDALMYDPSKVFDDVRATGVLNRQNYSDMKGEKTNADKVRMCLDIVDGKGEESATKFLKILYKHRKSYPRLGLWVAGGPPKVEVDGPQREVKPVQDGKKNEEHPDKDSNPKNAEADVVAENLGLQEVTKDDLVNLTSVGRGGFGEVFKAKHKKWHNMVAVKRMQGSDWKKEVNNLMKAQYIYTVQILGLYKDSGTISGLVLEWMSRGSVEDFNKNVDAGWALRLRLLHEIALGMNYLHSMEPKLLLHLDLKPANVLLNEHLNTKIADFGLCEVHHTTAAVTLEESDPIGTLPYMAPERLDFNAKQSRKWDVYSYAMVIWAVMARAEPYEGVESWRIKFLIKAPKHQRPTIPKEATPYPDLSALMEECWDRDPEVRPCFDECAKRMEMMQKGEDEIKQDVDKALSDLHVKKPIQEQGRNDDHGVAIATPKPKQEMGGKETPEQ</sequence>
<keyword evidence="9" id="KW-1185">Reference proteome</keyword>
<evidence type="ECO:0000256" key="2">
    <source>
        <dbReference type="ARBA" id="ARBA00022840"/>
    </source>
</evidence>
<feature type="region of interest" description="Disordered" evidence="5">
    <location>
        <begin position="452"/>
        <end position="484"/>
    </location>
</feature>